<dbReference type="InterPro" id="IPR008930">
    <property type="entry name" value="Terpenoid_cyclase/PrenylTrfase"/>
</dbReference>
<evidence type="ECO:0000259" key="15">
    <source>
        <dbReference type="Pfam" id="PF13243"/>
    </source>
</evidence>
<dbReference type="PANTHER" id="PTHR11764">
    <property type="entry name" value="TERPENE CYCLASE/MUTASE FAMILY MEMBER"/>
    <property type="match status" value="1"/>
</dbReference>
<dbReference type="NCBIfam" id="TIGR01787">
    <property type="entry name" value="squalene_cyclas"/>
    <property type="match status" value="1"/>
</dbReference>
<dbReference type="InterPro" id="IPR018333">
    <property type="entry name" value="Squalene_cyclase"/>
</dbReference>
<dbReference type="PANTHER" id="PTHR11764:SF20">
    <property type="entry name" value="LANOSTEROL SYNTHASE"/>
    <property type="match status" value="1"/>
</dbReference>
<evidence type="ECO:0000256" key="7">
    <source>
        <dbReference type="ARBA" id="ARBA00022824"/>
    </source>
</evidence>
<dbReference type="FunFam" id="1.50.10.20:FF:000003">
    <property type="entry name" value="Terpene cyclase/mutase family member"/>
    <property type="match status" value="1"/>
</dbReference>
<dbReference type="Proteomes" id="UP000290900">
    <property type="component" value="Unassembled WGS sequence"/>
</dbReference>
<keyword evidence="9" id="KW-0443">Lipid metabolism</keyword>
<dbReference type="SUPFAM" id="SSF48239">
    <property type="entry name" value="Terpenoid cyclases/Protein prenyltransferases"/>
    <property type="match status" value="2"/>
</dbReference>
<dbReference type="Gene3D" id="6.20.120.20">
    <property type="match status" value="1"/>
</dbReference>
<dbReference type="STRING" id="13370.A0A448YQH5"/>
<evidence type="ECO:0000259" key="16">
    <source>
        <dbReference type="Pfam" id="PF13249"/>
    </source>
</evidence>
<dbReference type="AlphaFoldDB" id="A0A448YQH5"/>
<comment type="subcellular location">
    <subcellularLocation>
        <location evidence="1">Endoplasmic reticulum membrane</location>
        <topology evidence="1">Peripheral membrane protein</topology>
    </subcellularLocation>
    <subcellularLocation>
        <location evidence="2">Lipid droplet</location>
    </subcellularLocation>
</comment>
<dbReference type="Pfam" id="PF13243">
    <property type="entry name" value="SQHop_cyclase_C"/>
    <property type="match status" value="1"/>
</dbReference>
<feature type="domain" description="Squalene cyclase N-terminal" evidence="16">
    <location>
        <begin position="74"/>
        <end position="324"/>
    </location>
</feature>
<dbReference type="OrthoDB" id="21502at2759"/>
<gene>
    <name evidence="17" type="ORF">BRENAR_LOCUS3920</name>
</gene>
<keyword evidence="18" id="KW-1185">Reference proteome</keyword>
<evidence type="ECO:0000256" key="2">
    <source>
        <dbReference type="ARBA" id="ARBA00004502"/>
    </source>
</evidence>
<dbReference type="GO" id="GO:0016104">
    <property type="term" value="P:triterpenoid biosynthetic process"/>
    <property type="evidence" value="ECO:0007669"/>
    <property type="project" value="InterPro"/>
</dbReference>
<accession>A0A448YQH5</accession>
<dbReference type="EC" id="5.4.99.-" evidence="14"/>
<dbReference type="InterPro" id="IPR002365">
    <property type="entry name" value="Terpene_synthase_CS"/>
</dbReference>
<keyword evidence="5" id="KW-0551">Lipid droplet</keyword>
<feature type="domain" description="Squalene cyclase C-terminal" evidence="15">
    <location>
        <begin position="371"/>
        <end position="707"/>
    </location>
</feature>
<organism evidence="17 18">
    <name type="scientific">Brettanomyces naardenensis</name>
    <name type="common">Yeast</name>
    <dbReference type="NCBI Taxonomy" id="13370"/>
    <lineage>
        <taxon>Eukaryota</taxon>
        <taxon>Fungi</taxon>
        <taxon>Dikarya</taxon>
        <taxon>Ascomycota</taxon>
        <taxon>Saccharomycotina</taxon>
        <taxon>Pichiomycetes</taxon>
        <taxon>Pichiales</taxon>
        <taxon>Pichiaceae</taxon>
        <taxon>Brettanomyces</taxon>
    </lineage>
</organism>
<sequence>MSTDLSRWRLRTTKLGAQRWEYIASSATSSDPQDACTKYLLNTDCPRPPAPIQPKTAAQALLNGATFFTSIQDDYSGTWPVQYKGPMFMTIGYVAAAYFTGSNIPEPVRIELIRYLVNTANPVDGGWGLHEKDKTTCFGTTMNYVVLRLLGLPADHPVCKKARETLMRIGGAIGCPHWGKIWLAVLNLYRWEGVNPAPTELFVLPYAAPIHPMRWWVHTRAIYLAAGYLATAKSQYALTPLLEEIRQEIFVTSFEQVDFASNRNTVCEIDLYYPHSRLLNVLNWFMVKYEKYARPNWLLKYSNKRAYELILKDMENTSYLSIAPVSGAFTAIVLYLEQGPQGKGFQRSFDNMAEELFMGPQGMAVMGTNGSQVWDDAFAVQYFFAAGIAGNPIFKPAITRAFRFLVRSQFDTECSPGSFRDPRKGAWPFSTKEQGYTVSDCTAESMKAILMVINSDDYKELRSEFDPQRLHDSVDVLLSLQNVGSFEYGSFASYERIKATPLLEWINPAEVFGNIMVEYPYVECTDSTVLGLLYFSRHDSYRKDDIKRAVDLAIAYIARAQNPDGSWYGSWGICYTYAGMFALEALAEVGKTYANSEVVRKGCDFLVSKQLPDGGWGETMAGSETHKYVSSKESMVVQTSWSVIGLILAKYPKQEVIKGGIELILSRQQKSGEWLYESDEGVFNHSCAIEYPNYRFLFPIKAIGLYERTYALTSDNE</sequence>
<evidence type="ECO:0000256" key="1">
    <source>
        <dbReference type="ARBA" id="ARBA00004406"/>
    </source>
</evidence>
<evidence type="ECO:0000256" key="6">
    <source>
        <dbReference type="ARBA" id="ARBA00022737"/>
    </source>
</evidence>
<dbReference type="Pfam" id="PF13249">
    <property type="entry name" value="SQHop_cyclase_N"/>
    <property type="match status" value="1"/>
</dbReference>
<keyword evidence="10" id="KW-0472">Membrane</keyword>
<comment type="pathway">
    <text evidence="13">Terpene metabolism; lanosterol biosynthesis; lanosterol from farnesyl diphosphate: step 3/3.</text>
</comment>
<evidence type="ECO:0000256" key="10">
    <source>
        <dbReference type="ARBA" id="ARBA00023136"/>
    </source>
</evidence>
<evidence type="ECO:0000256" key="4">
    <source>
        <dbReference type="ARBA" id="ARBA00022516"/>
    </source>
</evidence>
<evidence type="ECO:0000256" key="12">
    <source>
        <dbReference type="ARBA" id="ARBA00051240"/>
    </source>
</evidence>
<dbReference type="Gene3D" id="1.50.10.20">
    <property type="match status" value="2"/>
</dbReference>
<dbReference type="InParanoid" id="A0A448YQH5"/>
<protein>
    <recommendedName>
        <fullName evidence="14">Terpene cyclase/mutase family member</fullName>
        <ecNumber evidence="14">5.4.99.-</ecNumber>
    </recommendedName>
</protein>
<dbReference type="EMBL" id="CAACVR010000035">
    <property type="protein sequence ID" value="VEU23189.1"/>
    <property type="molecule type" value="Genomic_DNA"/>
</dbReference>
<keyword evidence="8" id="KW-0752">Steroid biosynthesis</keyword>
<dbReference type="GO" id="GO:0005811">
    <property type="term" value="C:lipid droplet"/>
    <property type="evidence" value="ECO:0007669"/>
    <property type="project" value="UniProtKB-SubCell"/>
</dbReference>
<proteinExistence type="inferred from homology"/>
<keyword evidence="4" id="KW-0444">Lipid biosynthesis</keyword>
<comment type="catalytic activity">
    <reaction evidence="12">
        <text>(S)-2,3-epoxysqualene = lanosterol</text>
        <dbReference type="Rhea" id="RHEA:14621"/>
        <dbReference type="ChEBI" id="CHEBI:15441"/>
        <dbReference type="ChEBI" id="CHEBI:16521"/>
        <dbReference type="EC" id="5.4.99.7"/>
    </reaction>
    <physiologicalReaction direction="left-to-right" evidence="12">
        <dbReference type="Rhea" id="RHEA:14622"/>
    </physiologicalReaction>
</comment>
<evidence type="ECO:0000313" key="17">
    <source>
        <dbReference type="EMBL" id="VEU23189.1"/>
    </source>
</evidence>
<keyword evidence="7" id="KW-0256">Endoplasmic reticulum</keyword>
<dbReference type="InterPro" id="IPR032697">
    <property type="entry name" value="SQ_cyclase_N"/>
</dbReference>
<dbReference type="PROSITE" id="PS01074">
    <property type="entry name" value="TERPENE_SYNTHASES"/>
    <property type="match status" value="1"/>
</dbReference>
<evidence type="ECO:0000256" key="14">
    <source>
        <dbReference type="RuleBase" id="RU362003"/>
    </source>
</evidence>
<dbReference type="CDD" id="cd02892">
    <property type="entry name" value="SQCY_1"/>
    <property type="match status" value="1"/>
</dbReference>
<dbReference type="FunFam" id="1.50.10.20:FF:000027">
    <property type="entry name" value="Terpene cyclase/mutase family member"/>
    <property type="match status" value="1"/>
</dbReference>
<evidence type="ECO:0000256" key="5">
    <source>
        <dbReference type="ARBA" id="ARBA00022677"/>
    </source>
</evidence>
<dbReference type="SFLD" id="SFLDG01016">
    <property type="entry name" value="Prenyltransferase_Like_2"/>
    <property type="match status" value="1"/>
</dbReference>
<evidence type="ECO:0000256" key="3">
    <source>
        <dbReference type="ARBA" id="ARBA00009755"/>
    </source>
</evidence>
<evidence type="ECO:0000256" key="13">
    <source>
        <dbReference type="ARBA" id="ARBA00060682"/>
    </source>
</evidence>
<evidence type="ECO:0000256" key="9">
    <source>
        <dbReference type="ARBA" id="ARBA00023098"/>
    </source>
</evidence>
<dbReference type="GO" id="GO:0006696">
    <property type="term" value="P:ergosterol biosynthetic process"/>
    <property type="evidence" value="ECO:0007669"/>
    <property type="project" value="TreeGrafter"/>
</dbReference>
<dbReference type="FunCoup" id="A0A448YQH5">
    <property type="interactions" value="119"/>
</dbReference>
<comment type="similarity">
    <text evidence="3 14">Belongs to the terpene cyclase/mutase family.</text>
</comment>
<dbReference type="InterPro" id="IPR032696">
    <property type="entry name" value="SQ_cyclase_C"/>
</dbReference>
<evidence type="ECO:0000313" key="18">
    <source>
        <dbReference type="Proteomes" id="UP000290900"/>
    </source>
</evidence>
<dbReference type="GO" id="GO:0005789">
    <property type="term" value="C:endoplasmic reticulum membrane"/>
    <property type="evidence" value="ECO:0007669"/>
    <property type="project" value="UniProtKB-SubCell"/>
</dbReference>
<name>A0A448YQH5_BRENA</name>
<evidence type="ECO:0000256" key="11">
    <source>
        <dbReference type="ARBA" id="ARBA00023235"/>
    </source>
</evidence>
<keyword evidence="11 14" id="KW-0413">Isomerase</keyword>
<evidence type="ECO:0000256" key="8">
    <source>
        <dbReference type="ARBA" id="ARBA00022955"/>
    </source>
</evidence>
<dbReference type="GO" id="GO:0000250">
    <property type="term" value="F:lanosterol synthase activity"/>
    <property type="evidence" value="ECO:0007669"/>
    <property type="project" value="UniProtKB-EC"/>
</dbReference>
<keyword evidence="6" id="KW-0677">Repeat</keyword>
<reference evidence="17 18" key="1">
    <citation type="submission" date="2018-12" db="EMBL/GenBank/DDBJ databases">
        <authorList>
            <person name="Tiukova I."/>
            <person name="Dainat J."/>
        </authorList>
    </citation>
    <scope>NUCLEOTIDE SEQUENCE [LARGE SCALE GENOMIC DNA]</scope>
</reference>